<dbReference type="Gene3D" id="3.40.140.10">
    <property type="entry name" value="Cytidine Deaminase, domain 2"/>
    <property type="match status" value="1"/>
</dbReference>
<sequence length="390" mass="45099">MEASMSFRSMNCREGRKALRGTVQYQMEMMRSLRHVNIDHLHVGWYQSTFYGSFVSRALLDSQFSYQHAIEESVVLIYDPIKTAQGSLSLKAYRLTPELMEICKEKDFTPEALKKANIGFEHMFEEVPIVIKNSHLISVLMWELEDKSTVADKHELLNLSSRCTCGNCATMPTEAENVCCKETPPVVRRMSDTNTPVACMTLHPGLEPVCLNIYTLQNALNIYRADYGLLRERGYERRCKHLAYRSFVSWCWGYLGRKVRVVIPACVVLRIRSDNHLEKSLQLLMDRVDDMSQDIVKYNTYSRNLSKQQQQKHQYVQRRQQENVQRQSRGEPLLAEEDISKLFKPPQPPPRMDTLLIAGQINNYCQNVKEFTSQNLGKLFMAEALQGHNS</sequence>
<evidence type="ECO:0000313" key="3">
    <source>
        <dbReference type="Proteomes" id="UP001174136"/>
    </source>
</evidence>
<dbReference type="GO" id="GO:0003743">
    <property type="term" value="F:translation initiation factor activity"/>
    <property type="evidence" value="ECO:0007669"/>
    <property type="project" value="UniProtKB-KW"/>
</dbReference>
<comment type="caution">
    <text evidence="2">The sequence shown here is derived from an EMBL/GenBank/DDBJ whole genome shotgun (WGS) entry which is preliminary data.</text>
</comment>
<accession>A0AA47MT06</accession>
<dbReference type="PANTHER" id="PTHR36981:SF9">
    <property type="entry name" value="NANOR-RELATED"/>
    <property type="match status" value="1"/>
</dbReference>
<evidence type="ECO:0000259" key="1">
    <source>
        <dbReference type="SMART" id="SM00232"/>
    </source>
</evidence>
<dbReference type="Pfam" id="PF19445">
    <property type="entry name" value="eIF3h_C"/>
    <property type="match status" value="2"/>
</dbReference>
<organism evidence="2 3">
    <name type="scientific">Merluccius polli</name>
    <name type="common">Benguela hake</name>
    <name type="synonym">Merluccius cadenati</name>
    <dbReference type="NCBI Taxonomy" id="89951"/>
    <lineage>
        <taxon>Eukaryota</taxon>
        <taxon>Metazoa</taxon>
        <taxon>Chordata</taxon>
        <taxon>Craniata</taxon>
        <taxon>Vertebrata</taxon>
        <taxon>Euteleostomi</taxon>
        <taxon>Actinopterygii</taxon>
        <taxon>Neopterygii</taxon>
        <taxon>Teleostei</taxon>
        <taxon>Neoteleostei</taxon>
        <taxon>Acanthomorphata</taxon>
        <taxon>Zeiogadaria</taxon>
        <taxon>Gadariae</taxon>
        <taxon>Gadiformes</taxon>
        <taxon>Gadoidei</taxon>
        <taxon>Merlucciidae</taxon>
        <taxon>Merluccius</taxon>
    </lineage>
</organism>
<dbReference type="PANTHER" id="PTHR36981">
    <property type="entry name" value="ZGC:195170"/>
    <property type="match status" value="1"/>
</dbReference>
<dbReference type="EMBL" id="JAOPHQ010002846">
    <property type="protein sequence ID" value="KAK0145630.1"/>
    <property type="molecule type" value="Genomic_DNA"/>
</dbReference>
<keyword evidence="2" id="KW-0396">Initiation factor</keyword>
<protein>
    <submittedName>
        <fullName evidence="2">Eukaryotic translation initiation factor 3 subunit H</fullName>
    </submittedName>
</protein>
<dbReference type="InterPro" id="IPR045810">
    <property type="entry name" value="eIF3h_C"/>
</dbReference>
<dbReference type="CDD" id="cd08065">
    <property type="entry name" value="MPN_eIF3h"/>
    <property type="match status" value="1"/>
</dbReference>
<keyword evidence="2" id="KW-0648">Protein biosynthesis</keyword>
<feature type="domain" description="JAB1/MPN/MOV34 metalloenzyme" evidence="1">
    <location>
        <begin position="1"/>
        <end position="98"/>
    </location>
</feature>
<dbReference type="Proteomes" id="UP001174136">
    <property type="component" value="Unassembled WGS sequence"/>
</dbReference>
<dbReference type="GO" id="GO:0008237">
    <property type="term" value="F:metallopeptidase activity"/>
    <property type="evidence" value="ECO:0007669"/>
    <property type="project" value="InterPro"/>
</dbReference>
<evidence type="ECO:0000313" key="2">
    <source>
        <dbReference type="EMBL" id="KAK0145630.1"/>
    </source>
</evidence>
<dbReference type="AlphaFoldDB" id="A0AA47MT06"/>
<proteinExistence type="predicted"/>
<dbReference type="SMART" id="SM00232">
    <property type="entry name" value="JAB_MPN"/>
    <property type="match status" value="1"/>
</dbReference>
<name>A0AA47MT06_MERPO</name>
<dbReference type="InterPro" id="IPR027524">
    <property type="entry name" value="eIF3h"/>
</dbReference>
<keyword evidence="3" id="KW-1185">Reference proteome</keyword>
<dbReference type="Pfam" id="PF01398">
    <property type="entry name" value="JAB"/>
    <property type="match status" value="1"/>
</dbReference>
<dbReference type="InterPro" id="IPR000555">
    <property type="entry name" value="JAMM/MPN+_dom"/>
</dbReference>
<dbReference type="GO" id="GO:0005852">
    <property type="term" value="C:eukaryotic translation initiation factor 3 complex"/>
    <property type="evidence" value="ECO:0007669"/>
    <property type="project" value="InterPro"/>
</dbReference>
<gene>
    <name evidence="2" type="primary">Eif3h</name>
    <name evidence="2" type="ORF">N1851_015462</name>
</gene>
<reference evidence="2" key="1">
    <citation type="journal article" date="2023" name="Front. Mar. Sci.">
        <title>A new Merluccius polli reference genome to investigate the effects of global change in West African waters.</title>
        <authorList>
            <person name="Mateo J.L."/>
            <person name="Blanco-Fernandez C."/>
            <person name="Garcia-Vazquez E."/>
            <person name="Machado-Schiaffino G."/>
        </authorList>
    </citation>
    <scope>NUCLEOTIDE SEQUENCE</scope>
    <source>
        <strain evidence="2">C29</strain>
        <tissue evidence="2">Fin</tissue>
    </source>
</reference>